<dbReference type="EMBL" id="JADEYS010000020">
    <property type="protein sequence ID" value="MBE9398934.1"/>
    <property type="molecule type" value="Genomic_DNA"/>
</dbReference>
<gene>
    <name evidence="1" type="ORF">IOQ59_16870</name>
</gene>
<dbReference type="InterPro" id="IPR021352">
    <property type="entry name" value="DUF2971"/>
</dbReference>
<keyword evidence="2" id="KW-1185">Reference proteome</keyword>
<organism evidence="1 2">
    <name type="scientific">Pontibacterium sinense</name>
    <dbReference type="NCBI Taxonomy" id="2781979"/>
    <lineage>
        <taxon>Bacteria</taxon>
        <taxon>Pseudomonadati</taxon>
        <taxon>Pseudomonadota</taxon>
        <taxon>Gammaproteobacteria</taxon>
        <taxon>Oceanospirillales</taxon>
        <taxon>Oceanospirillaceae</taxon>
        <taxon>Pontibacterium</taxon>
    </lineage>
</organism>
<accession>A0A8J7FFW2</accession>
<dbReference type="AlphaFoldDB" id="A0A8J7FFW2"/>
<proteinExistence type="predicted"/>
<sequence>MILYKYMSLQTAIDVVGDNSIGFSCIEDLNDPFECTAFGFTDGDMPASIVAGGYRNRFSRKYALLSLTRQPLNSLMWSHYGDSHQGVVVGIDVEKAGFTCNVSSVIPAQFGEVIYTSSKPKSRQFQHSVDELMSIGLDTVGFEADFYNIVKRAFLYKSLEWGYEEEVRVVKSLSKSPYGYHSFGGEFRNASGDWNQKRIASLGRPIYCYKLPEGAIKEVYLGRHVYKNISKSGVVSSDGLEEFKGLCRSMRIQLKRCEPDIYSWNLKAIELEGKS</sequence>
<protein>
    <submittedName>
        <fullName evidence="1">DUF2971 domain-containing protein</fullName>
    </submittedName>
</protein>
<dbReference type="Proteomes" id="UP000640333">
    <property type="component" value="Unassembled WGS sequence"/>
</dbReference>
<name>A0A8J7FFW2_9GAMM</name>
<comment type="caution">
    <text evidence="1">The sequence shown here is derived from an EMBL/GenBank/DDBJ whole genome shotgun (WGS) entry which is preliminary data.</text>
</comment>
<evidence type="ECO:0000313" key="1">
    <source>
        <dbReference type="EMBL" id="MBE9398934.1"/>
    </source>
</evidence>
<dbReference type="Pfam" id="PF11185">
    <property type="entry name" value="DUF2971"/>
    <property type="match status" value="1"/>
</dbReference>
<reference evidence="1" key="1">
    <citation type="submission" date="2020-10" db="EMBL/GenBank/DDBJ databases">
        <title>Bacterium isolated from coastal waters sediment.</title>
        <authorList>
            <person name="Chen R.-J."/>
            <person name="Lu D.-C."/>
            <person name="Zhu K.-L."/>
            <person name="Du Z.-J."/>
        </authorList>
    </citation>
    <scope>NUCLEOTIDE SEQUENCE</scope>
    <source>
        <strain evidence="1">N1Y112</strain>
    </source>
</reference>
<evidence type="ECO:0000313" key="2">
    <source>
        <dbReference type="Proteomes" id="UP000640333"/>
    </source>
</evidence>
<dbReference type="RefSeq" id="WP_193954630.1">
    <property type="nucleotide sequence ID" value="NZ_JADEYS010000020.1"/>
</dbReference>